<dbReference type="GO" id="GO:0016020">
    <property type="term" value="C:membrane"/>
    <property type="evidence" value="ECO:0007669"/>
    <property type="project" value="UniProtKB-SubCell"/>
</dbReference>
<dbReference type="Proteomes" id="UP000035642">
    <property type="component" value="Unassembled WGS sequence"/>
</dbReference>
<reference evidence="10" key="1">
    <citation type="submission" date="2012-09" db="EMBL/GenBank/DDBJ databases">
        <authorList>
            <person name="Martin A.A."/>
        </authorList>
    </citation>
    <scope>NUCLEOTIDE SEQUENCE</scope>
</reference>
<evidence type="ECO:0000256" key="2">
    <source>
        <dbReference type="ARBA" id="ARBA00010109"/>
    </source>
</evidence>
<keyword evidence="5 9" id="KW-0735">Signal-anchor</keyword>
<evidence type="ECO:0000256" key="1">
    <source>
        <dbReference type="ARBA" id="ARBA00004606"/>
    </source>
</evidence>
<evidence type="ECO:0000313" key="10">
    <source>
        <dbReference type="Proteomes" id="UP000035642"/>
    </source>
</evidence>
<comment type="similarity">
    <text evidence="2 9">Belongs to the sulfotransferase 6 family.</text>
</comment>
<keyword evidence="8" id="KW-0325">Glycoprotein</keyword>
<keyword evidence="6" id="KW-1133">Transmembrane helix</keyword>
<comment type="subcellular location">
    <subcellularLocation>
        <location evidence="1 9">Membrane</location>
        <topology evidence="1 9">Single-pass type II membrane protein</topology>
    </subcellularLocation>
</comment>
<evidence type="ECO:0000313" key="11">
    <source>
        <dbReference type="WBParaSite" id="ACAC_0000414701-mRNA-1"/>
    </source>
</evidence>
<protein>
    <recommendedName>
        <fullName evidence="9">Heparan-sulfate 6-O-sulfotransferase</fullName>
        <ecNumber evidence="9">2.8.2.-</ecNumber>
    </recommendedName>
</protein>
<proteinExistence type="inferred from homology"/>
<dbReference type="WBParaSite" id="ACAC_0000414701-mRNA-1">
    <property type="protein sequence ID" value="ACAC_0000414701-mRNA-1"/>
    <property type="gene ID" value="ACAC_0000414701"/>
</dbReference>
<dbReference type="InterPro" id="IPR005331">
    <property type="entry name" value="Sulfotransferase"/>
</dbReference>
<accession>A0A0K0D252</accession>
<dbReference type="Pfam" id="PF03567">
    <property type="entry name" value="Sulfotransfer_2"/>
    <property type="match status" value="1"/>
</dbReference>
<keyword evidence="10" id="KW-1185">Reference proteome</keyword>
<dbReference type="InterPro" id="IPR027417">
    <property type="entry name" value="P-loop_NTPase"/>
</dbReference>
<dbReference type="AlphaFoldDB" id="A0A0K0D252"/>
<evidence type="ECO:0000256" key="3">
    <source>
        <dbReference type="ARBA" id="ARBA00022679"/>
    </source>
</evidence>
<evidence type="ECO:0000256" key="4">
    <source>
        <dbReference type="ARBA" id="ARBA00022692"/>
    </source>
</evidence>
<dbReference type="GO" id="GO:0017095">
    <property type="term" value="F:heparan sulfate 6-sulfotransferase activity"/>
    <property type="evidence" value="ECO:0007669"/>
    <property type="project" value="TreeGrafter"/>
</dbReference>
<name>A0A0K0D252_ANGCA</name>
<keyword evidence="3 9" id="KW-0808">Transferase</keyword>
<evidence type="ECO:0000256" key="6">
    <source>
        <dbReference type="ARBA" id="ARBA00022989"/>
    </source>
</evidence>
<comment type="catalytic activity">
    <reaction evidence="9">
        <text>alpha-D-glucosaminyl-[heparan sulfate](n) + 3'-phosphoadenylyl sulfate = 6-sulfo-alpha-D-glucosaminyl-[heparan sulfate](n) + adenosine 3',5'-bisphosphate + H(+)</text>
        <dbReference type="Rhea" id="RHEA:56604"/>
        <dbReference type="Rhea" id="RHEA-COMP:9830"/>
        <dbReference type="Rhea" id="RHEA-COMP:14621"/>
        <dbReference type="ChEBI" id="CHEBI:15378"/>
        <dbReference type="ChEBI" id="CHEBI:58339"/>
        <dbReference type="ChEBI" id="CHEBI:58343"/>
        <dbReference type="ChEBI" id="CHEBI:58388"/>
        <dbReference type="ChEBI" id="CHEBI:140604"/>
    </reaction>
</comment>
<evidence type="ECO:0000256" key="5">
    <source>
        <dbReference type="ARBA" id="ARBA00022968"/>
    </source>
</evidence>
<dbReference type="EC" id="2.8.2.-" evidence="9"/>
<dbReference type="PANTHER" id="PTHR12812:SF0">
    <property type="entry name" value="HEPARAN-SULFATE 6-O-SULFOTRANSFERASE"/>
    <property type="match status" value="1"/>
</dbReference>
<keyword evidence="7 9" id="KW-0472">Membrane</keyword>
<evidence type="ECO:0000256" key="8">
    <source>
        <dbReference type="ARBA" id="ARBA00023180"/>
    </source>
</evidence>
<sequence length="356" mass="41916">LWLDVQTLLRYNFLKCRVQLQAERVRQCFFFICTILGFVKPNYCRVSRFSIFDNDVLVFIHIQKTAGTSFEKFLVHHLNIEQPCQCIKGRKRCTCFRPNRPKEIWLFSRYSTGWLCGLHADFTELYVSGCVDQMLNKREGTQRSRRYFYTTFLREPISRFISEYRHVNRGATWIASRHICNGRAPTSDELPLCFDPNQGWDDVSLNEFLHCPFNLAFNRQTRMLADLTLVNCYARNGTDPKTRDRILLESAKRNLMNMTFFGIKERMEDSQMMFERLFNISFNRQLSAWSRSKSNDTDVTSKQMKLIRKHNELDIELYDYALKLFDHRLAAVLNRSMPAVSLVYALATLACIAAFL</sequence>
<keyword evidence="4" id="KW-0812">Transmembrane</keyword>
<dbReference type="FunFam" id="3.40.50.300:FF:000347">
    <property type="entry name" value="Heparan-sulfate 6-O-sulfotransferase"/>
    <property type="match status" value="1"/>
</dbReference>
<evidence type="ECO:0000256" key="9">
    <source>
        <dbReference type="RuleBase" id="RU364122"/>
    </source>
</evidence>
<dbReference type="PANTHER" id="PTHR12812">
    <property type="entry name" value="HEPARAN SULFATE 6-O-SULFOTRANSFERASE 3"/>
    <property type="match status" value="1"/>
</dbReference>
<evidence type="ECO:0000256" key="7">
    <source>
        <dbReference type="ARBA" id="ARBA00023136"/>
    </source>
</evidence>
<dbReference type="Gene3D" id="3.40.50.300">
    <property type="entry name" value="P-loop containing nucleotide triphosphate hydrolases"/>
    <property type="match status" value="1"/>
</dbReference>
<dbReference type="InterPro" id="IPR010635">
    <property type="entry name" value="Heparan_SO4-6-sulfoTrfase"/>
</dbReference>
<reference evidence="11" key="2">
    <citation type="submission" date="2017-02" db="UniProtKB">
        <authorList>
            <consortium name="WormBaseParasite"/>
        </authorList>
    </citation>
    <scope>IDENTIFICATION</scope>
</reference>
<comment type="function">
    <text evidence="9">6-O-sulfation enzyme which catalyzes the transfer of sulfate from 3'-phosphoadenosine 5'-phosphosulfate (PAPS) to position 6 of the N-sulfoglucosamine residue (GlcNS) of heparan sulfate.</text>
</comment>
<organism evidence="10 11">
    <name type="scientific">Angiostrongylus cantonensis</name>
    <name type="common">Rat lungworm</name>
    <dbReference type="NCBI Taxonomy" id="6313"/>
    <lineage>
        <taxon>Eukaryota</taxon>
        <taxon>Metazoa</taxon>
        <taxon>Ecdysozoa</taxon>
        <taxon>Nematoda</taxon>
        <taxon>Chromadorea</taxon>
        <taxon>Rhabditida</taxon>
        <taxon>Rhabditina</taxon>
        <taxon>Rhabditomorpha</taxon>
        <taxon>Strongyloidea</taxon>
        <taxon>Metastrongylidae</taxon>
        <taxon>Angiostrongylus</taxon>
    </lineage>
</organism>
<dbReference type="STRING" id="6313.A0A0K0D252"/>